<dbReference type="EMBL" id="CP000505">
    <property type="protein sequence ID" value="ABL78811.1"/>
    <property type="molecule type" value="Genomic_DNA"/>
</dbReference>
<evidence type="ECO:0000313" key="2">
    <source>
        <dbReference type="Proteomes" id="UP000000641"/>
    </source>
</evidence>
<gene>
    <name evidence="1" type="ordered locus">Tpen_1414</name>
</gene>
<protein>
    <submittedName>
        <fullName evidence="1">PaREP8 domain containing protein</fullName>
    </submittedName>
</protein>
<dbReference type="Pfam" id="PF05942">
    <property type="entry name" value="PaREP1"/>
    <property type="match status" value="1"/>
</dbReference>
<dbReference type="EnsemblBacteria" id="ABL78811">
    <property type="protein sequence ID" value="ABL78811"/>
    <property type="gene ID" value="Tpen_1414"/>
</dbReference>
<dbReference type="GeneID" id="4600731"/>
<dbReference type="Proteomes" id="UP000000641">
    <property type="component" value="Chromosome"/>
</dbReference>
<sequence length="163" mass="18388">MLVAVSLPRVLVERARREAERLGVSLEEYFLEVISGNLDPRDKAEAFIEASKELLEGARKELGKGDVRQAAEKVWVAVALAVKAYAYAKEGKRLASHGDLWRYKEVLVSDLGEWVRDSWAYASSMHTCFYEGWCTEKDVEVGISRAERLVGELEGRVKEKLQA</sequence>
<organism evidence="1 2">
    <name type="scientific">Thermofilum pendens (strain DSM 2475 / Hrk 5)</name>
    <dbReference type="NCBI Taxonomy" id="368408"/>
    <lineage>
        <taxon>Archaea</taxon>
        <taxon>Thermoproteota</taxon>
        <taxon>Thermoprotei</taxon>
        <taxon>Thermofilales</taxon>
        <taxon>Thermofilaceae</taxon>
        <taxon>Thermofilum</taxon>
    </lineage>
</organism>
<dbReference type="HOGENOM" id="CLU_115256_4_0_2"/>
<keyword evidence="2" id="KW-1185">Reference proteome</keyword>
<dbReference type="PANTHER" id="PTHR34237">
    <property type="entry name" value="PAREP8-RELATED"/>
    <property type="match status" value="1"/>
</dbReference>
<accession>A1S031</accession>
<proteinExistence type="predicted"/>
<dbReference type="AlphaFoldDB" id="A1S031"/>
<evidence type="ECO:0000313" key="1">
    <source>
        <dbReference type="EMBL" id="ABL78811.1"/>
    </source>
</evidence>
<dbReference type="InterPro" id="IPR010268">
    <property type="entry name" value="PaREP1"/>
</dbReference>
<dbReference type="STRING" id="368408.Tpen_1414"/>
<name>A1S031_THEPD</name>
<dbReference type="RefSeq" id="WP_011753076.1">
    <property type="nucleotide sequence ID" value="NC_008698.1"/>
</dbReference>
<reference evidence="2" key="1">
    <citation type="journal article" date="2008" name="J. Bacteriol.">
        <title>Genome sequence of Thermofilum pendens reveals an exceptional loss of biosynthetic pathways without genome reduction.</title>
        <authorList>
            <person name="Anderson I."/>
            <person name="Rodriguez J."/>
            <person name="Susanti D."/>
            <person name="Porat I."/>
            <person name="Reich C."/>
            <person name="Ulrich L.E."/>
            <person name="Elkins J.G."/>
            <person name="Mavromatis K."/>
            <person name="Lykidis A."/>
            <person name="Kim E."/>
            <person name="Thompson L.S."/>
            <person name="Nolan M."/>
            <person name="Land M."/>
            <person name="Copeland A."/>
            <person name="Lapidus A."/>
            <person name="Lucas S."/>
            <person name="Detter C."/>
            <person name="Zhulin I.B."/>
            <person name="Olsen G.J."/>
            <person name="Whitman W."/>
            <person name="Mukhopadhyay B."/>
            <person name="Bristow J."/>
            <person name="Kyrpides N."/>
        </authorList>
    </citation>
    <scope>NUCLEOTIDE SEQUENCE [LARGE SCALE GENOMIC DNA]</scope>
    <source>
        <strain evidence="2">DSM 2475 / Hrk 5</strain>
    </source>
</reference>
<dbReference type="eggNOG" id="arCOG03722">
    <property type="taxonomic scope" value="Archaea"/>
</dbReference>
<dbReference type="Gene3D" id="1.20.120.330">
    <property type="entry name" value="Nucleotidyltransferases domain 2"/>
    <property type="match status" value="1"/>
</dbReference>
<dbReference type="KEGG" id="tpe:Tpen_1414"/>
<dbReference type="PANTHER" id="PTHR34237:SF1">
    <property type="entry name" value="PAREP8"/>
    <property type="match status" value="1"/>
</dbReference>